<dbReference type="RefSeq" id="WP_196986062.1">
    <property type="nucleotide sequence ID" value="NZ_JADWYS010000001.1"/>
</dbReference>
<keyword evidence="3" id="KW-0808">Transferase</keyword>
<name>A0A931MGM8_9BURK</name>
<evidence type="ECO:0000256" key="2">
    <source>
        <dbReference type="ARBA" id="ARBA00022676"/>
    </source>
</evidence>
<dbReference type="GO" id="GO:0016757">
    <property type="term" value="F:glycosyltransferase activity"/>
    <property type="evidence" value="ECO:0007669"/>
    <property type="project" value="UniProtKB-KW"/>
</dbReference>
<dbReference type="EMBL" id="JADWYS010000001">
    <property type="protein sequence ID" value="MBG9388187.1"/>
    <property type="molecule type" value="Genomic_DNA"/>
</dbReference>
<gene>
    <name evidence="5" type="ORF">I5803_09160</name>
</gene>
<evidence type="ECO:0000256" key="1">
    <source>
        <dbReference type="ARBA" id="ARBA00006739"/>
    </source>
</evidence>
<dbReference type="Proteomes" id="UP000651050">
    <property type="component" value="Unassembled WGS sequence"/>
</dbReference>
<evidence type="ECO:0000256" key="4">
    <source>
        <dbReference type="SAM" id="MobiDB-lite"/>
    </source>
</evidence>
<dbReference type="Gene3D" id="3.90.550.10">
    <property type="entry name" value="Spore Coat Polysaccharide Biosynthesis Protein SpsA, Chain A"/>
    <property type="match status" value="1"/>
</dbReference>
<sequence>MNPDLESLPADGLADHFLTYGLRERRKYSDSKYEHVHVERIACADRDFVLYGWSEHESGDLGVLLVKEEGGKVEWEFIDAAGLWHWRDDVAKHLNLPPRTERHGVVMAGRATRFDPAGAQIYVYAHNRFIDYSGVFEPRQSARELYLECFRLLQSQQTHKELVFLLSRYPGFLAQITLAHEQIMAEVPVAAVFESANEKAAYSICAVVLGNPQMLKAWLMALPDHHDLSKCEVNILCNGSDGYDNVVRAARWFAEGLGGFIRVFYSPHNLGFNIAVNHLVRLSTTEHVMVTNIDVKYRRFDYDKLVTLCQGDKWICAARQFNGMGALQHLSLGITVKQEIVHGEAFSAVESKLIGRNTFPADKTGIDQEVQYFGAACFFASRKLLHTLGPFSPRFLYAYHEDSDLALRARALGAKLVVTPALDLVHYESSGSTVDLPKSFFIAANSVLLLKSMQQLPEADPGEERARTKSPLAADRKESVPETSKASHFRESLRA</sequence>
<dbReference type="PANTHER" id="PTHR43179">
    <property type="entry name" value="RHAMNOSYLTRANSFERASE WBBL"/>
    <property type="match status" value="1"/>
</dbReference>
<comment type="similarity">
    <text evidence="1">Belongs to the glycosyltransferase 2 family.</text>
</comment>
<evidence type="ECO:0000256" key="3">
    <source>
        <dbReference type="ARBA" id="ARBA00022679"/>
    </source>
</evidence>
<protein>
    <submittedName>
        <fullName evidence="5">Glycosyltransferase family 2 protein</fullName>
    </submittedName>
</protein>
<evidence type="ECO:0000313" key="6">
    <source>
        <dbReference type="Proteomes" id="UP000651050"/>
    </source>
</evidence>
<comment type="caution">
    <text evidence="5">The sequence shown here is derived from an EMBL/GenBank/DDBJ whole genome shotgun (WGS) entry which is preliminary data.</text>
</comment>
<organism evidence="5 6">
    <name type="scientific">Caenimonas aquaedulcis</name>
    <dbReference type="NCBI Taxonomy" id="2793270"/>
    <lineage>
        <taxon>Bacteria</taxon>
        <taxon>Pseudomonadati</taxon>
        <taxon>Pseudomonadota</taxon>
        <taxon>Betaproteobacteria</taxon>
        <taxon>Burkholderiales</taxon>
        <taxon>Comamonadaceae</taxon>
        <taxon>Caenimonas</taxon>
    </lineage>
</organism>
<keyword evidence="6" id="KW-1185">Reference proteome</keyword>
<reference evidence="5" key="1">
    <citation type="submission" date="2020-11" db="EMBL/GenBank/DDBJ databases">
        <title>Bacterial whole genome sequence for Caenimonas sp. DR4.4.</title>
        <authorList>
            <person name="Le V."/>
            <person name="Ko S.-R."/>
            <person name="Ahn C.-Y."/>
            <person name="Oh H.-M."/>
        </authorList>
    </citation>
    <scope>NUCLEOTIDE SEQUENCE</scope>
    <source>
        <strain evidence="5">DR4.4</strain>
    </source>
</reference>
<dbReference type="InterPro" id="IPR029044">
    <property type="entry name" value="Nucleotide-diphossugar_trans"/>
</dbReference>
<proteinExistence type="inferred from homology"/>
<dbReference type="PANTHER" id="PTHR43179:SF12">
    <property type="entry name" value="GALACTOFURANOSYLTRANSFERASE GLFT2"/>
    <property type="match status" value="1"/>
</dbReference>
<evidence type="ECO:0000313" key="5">
    <source>
        <dbReference type="EMBL" id="MBG9388187.1"/>
    </source>
</evidence>
<dbReference type="AlphaFoldDB" id="A0A931MGM8"/>
<dbReference type="SUPFAM" id="SSF53448">
    <property type="entry name" value="Nucleotide-diphospho-sugar transferases"/>
    <property type="match status" value="1"/>
</dbReference>
<accession>A0A931MGM8</accession>
<feature type="region of interest" description="Disordered" evidence="4">
    <location>
        <begin position="457"/>
        <end position="495"/>
    </location>
</feature>
<keyword evidence="2" id="KW-0328">Glycosyltransferase</keyword>